<evidence type="ECO:0000313" key="7">
    <source>
        <dbReference type="Proteomes" id="UP000541444"/>
    </source>
</evidence>
<evidence type="ECO:0000256" key="1">
    <source>
        <dbReference type="ARBA" id="ARBA00001709"/>
    </source>
</evidence>
<dbReference type="AlphaFoldDB" id="A0A7J7NSZ7"/>
<evidence type="ECO:0000256" key="3">
    <source>
        <dbReference type="ARBA" id="ARBA00022801"/>
    </source>
</evidence>
<dbReference type="EMBL" id="JACGCM010000620">
    <property type="protein sequence ID" value="KAF6170048.1"/>
    <property type="molecule type" value="Genomic_DNA"/>
</dbReference>
<evidence type="ECO:0000256" key="4">
    <source>
        <dbReference type="RuleBase" id="RU369070"/>
    </source>
</evidence>
<dbReference type="GO" id="GO:0003860">
    <property type="term" value="F:3-hydroxyisobutyryl-CoA hydrolase activity"/>
    <property type="evidence" value="ECO:0007669"/>
    <property type="project" value="UniProtKB-UniRule"/>
</dbReference>
<dbReference type="InterPro" id="IPR032259">
    <property type="entry name" value="HIBYL-CoA-H"/>
</dbReference>
<evidence type="ECO:0000256" key="2">
    <source>
        <dbReference type="ARBA" id="ARBA00011915"/>
    </source>
</evidence>
<dbReference type="Gene3D" id="3.90.226.10">
    <property type="entry name" value="2-enoyl-CoA Hydratase, Chain A, domain 1"/>
    <property type="match status" value="1"/>
</dbReference>
<proteinExistence type="inferred from homology"/>
<keyword evidence="3 4" id="KW-0378">Hydrolase</keyword>
<dbReference type="Pfam" id="PF16113">
    <property type="entry name" value="ECH_2"/>
    <property type="match status" value="1"/>
</dbReference>
<organism evidence="6 7">
    <name type="scientific">Kingdonia uniflora</name>
    <dbReference type="NCBI Taxonomy" id="39325"/>
    <lineage>
        <taxon>Eukaryota</taxon>
        <taxon>Viridiplantae</taxon>
        <taxon>Streptophyta</taxon>
        <taxon>Embryophyta</taxon>
        <taxon>Tracheophyta</taxon>
        <taxon>Spermatophyta</taxon>
        <taxon>Magnoliopsida</taxon>
        <taxon>Ranunculales</taxon>
        <taxon>Circaeasteraceae</taxon>
        <taxon>Kingdonia</taxon>
    </lineage>
</organism>
<accession>A0A7J7NSZ7</accession>
<dbReference type="PANTHER" id="PTHR43176">
    <property type="entry name" value="3-HYDROXYISOBUTYRYL-COA HYDROLASE-RELATED"/>
    <property type="match status" value="1"/>
</dbReference>
<comment type="pathway">
    <text evidence="4">Amino-acid degradation; L-valine degradation.</text>
</comment>
<evidence type="ECO:0000259" key="5">
    <source>
        <dbReference type="Pfam" id="PF16113"/>
    </source>
</evidence>
<reference evidence="6 7" key="1">
    <citation type="journal article" date="2020" name="IScience">
        <title>Genome Sequencing of the Endangered Kingdonia uniflora (Circaeasteraceae, Ranunculales) Reveals Potential Mechanisms of Evolutionary Specialization.</title>
        <authorList>
            <person name="Sun Y."/>
            <person name="Deng T."/>
            <person name="Zhang A."/>
            <person name="Moore M.J."/>
            <person name="Landis J.B."/>
            <person name="Lin N."/>
            <person name="Zhang H."/>
            <person name="Zhang X."/>
            <person name="Huang J."/>
            <person name="Zhang X."/>
            <person name="Sun H."/>
            <person name="Wang H."/>
        </authorList>
    </citation>
    <scope>NUCLEOTIDE SEQUENCE [LARGE SCALE GENOMIC DNA]</scope>
    <source>
        <strain evidence="6">TB1705</strain>
        <tissue evidence="6">Leaf</tissue>
    </source>
</reference>
<dbReference type="Proteomes" id="UP000541444">
    <property type="component" value="Unassembled WGS sequence"/>
</dbReference>
<dbReference type="OrthoDB" id="16820at2759"/>
<dbReference type="InterPro" id="IPR045004">
    <property type="entry name" value="ECH_dom"/>
</dbReference>
<dbReference type="GO" id="GO:0006574">
    <property type="term" value="P:L-valine catabolic process"/>
    <property type="evidence" value="ECO:0007669"/>
    <property type="project" value="UniProtKB-UniRule"/>
</dbReference>
<dbReference type="PANTHER" id="PTHR43176:SF3">
    <property type="entry name" value="3-HYDROXYISOBUTYRYL-COA HYDROLASE, MITOCHONDRIAL"/>
    <property type="match status" value="1"/>
</dbReference>
<dbReference type="EC" id="3.1.2.4" evidence="2 4"/>
<name>A0A7J7NSZ7_9MAGN</name>
<dbReference type="InterPro" id="IPR029045">
    <property type="entry name" value="ClpP/crotonase-like_dom_sf"/>
</dbReference>
<protein>
    <recommendedName>
        <fullName evidence="2 4">3-hydroxyisobutyryl-CoA hydrolase</fullName>
        <shortName evidence="4">HIB-CoA hydrolase</shortName>
        <shortName evidence="4">HIBYL-CoA-H</shortName>
        <ecNumber evidence="2 4">3.1.2.4</ecNumber>
    </recommendedName>
    <alternativeName>
        <fullName evidence="4">3-hydroxyisobutyryl-coenzyme A hydrolase</fullName>
    </alternativeName>
</protein>
<sequence length="333" mass="37170">MGGGAGVSLHDRFRVATENTVFAMPETALGLFPDVGASYFLSRLLGFFDNVKAEISWVLGKGYVDFWRDVWTCNCSLQEFFNVDVQFAEVSEMQTISSSTLVVKMMIPRVVVLMPPPWSCYKLNMNGAGNPGRESNLMTLIVEMDCKTLVDWYITKPVPWTMELPWKEVQLLQGQINFTLGYTLLEGNGVANYCANLGTDGVPKIFRRCKVKFLGEYTGLTGPWLDGAEMLACGLAIHFVPVKGFFANAGLANASLAKDTIVYLDSDDPITIGRAYGRVSRHLLYEELFRRIMSFAITVCLKRSFFFGLAYMFQLAYVNILNSKVSLYSSAPN</sequence>
<evidence type="ECO:0000313" key="6">
    <source>
        <dbReference type="EMBL" id="KAF6170048.1"/>
    </source>
</evidence>
<comment type="caution">
    <text evidence="6">The sequence shown here is derived from an EMBL/GenBank/DDBJ whole genome shotgun (WGS) entry which is preliminary data.</text>
</comment>
<dbReference type="CDD" id="cd06558">
    <property type="entry name" value="crotonase-like"/>
    <property type="match status" value="1"/>
</dbReference>
<feature type="domain" description="Enoyl-CoA hydratase/isomerase" evidence="5">
    <location>
        <begin position="1"/>
        <end position="46"/>
    </location>
</feature>
<gene>
    <name evidence="6" type="ORF">GIB67_042853</name>
</gene>
<comment type="function">
    <text evidence="4">Hydrolyzes 3-hydroxyisobutyryl-CoA (HIBYL-CoA), a saline catabolite. Has high activity toward isobutyryl-CoA. Could be an isobutyryl-CoA dehydrogenase that functions in valine catabolism.</text>
</comment>
<keyword evidence="7" id="KW-1185">Reference proteome</keyword>
<comment type="similarity">
    <text evidence="4">Belongs to the enoyl-CoA hydratase/isomerase family.</text>
</comment>
<comment type="catalytic activity">
    <reaction evidence="1 4">
        <text>3-hydroxy-2-methylpropanoyl-CoA + H2O = 3-hydroxy-2-methylpropanoate + CoA + H(+)</text>
        <dbReference type="Rhea" id="RHEA:20888"/>
        <dbReference type="ChEBI" id="CHEBI:11805"/>
        <dbReference type="ChEBI" id="CHEBI:15377"/>
        <dbReference type="ChEBI" id="CHEBI:15378"/>
        <dbReference type="ChEBI" id="CHEBI:57287"/>
        <dbReference type="ChEBI" id="CHEBI:57340"/>
        <dbReference type="EC" id="3.1.2.4"/>
    </reaction>
</comment>
<dbReference type="SUPFAM" id="SSF52096">
    <property type="entry name" value="ClpP/crotonase"/>
    <property type="match status" value="1"/>
</dbReference>